<evidence type="ECO:0000259" key="2">
    <source>
        <dbReference type="PROSITE" id="PS51718"/>
    </source>
</evidence>
<dbReference type="PANTHER" id="PTHR43681:SF1">
    <property type="entry name" value="SARCALUMENIN"/>
    <property type="match status" value="1"/>
</dbReference>
<reference evidence="3" key="1">
    <citation type="journal article" date="2012" name="Proc. Natl. Acad. Sci. U.S.A.">
        <title>Antigenic diversity is generated by distinct evolutionary mechanisms in African trypanosome species.</title>
        <authorList>
            <person name="Jackson A.P."/>
            <person name="Berry A."/>
            <person name="Aslett M."/>
            <person name="Allison H.C."/>
            <person name="Burton P."/>
            <person name="Vavrova-Anderson J."/>
            <person name="Brown R."/>
            <person name="Browne H."/>
            <person name="Corton N."/>
            <person name="Hauser H."/>
            <person name="Gamble J."/>
            <person name="Gilderthorp R."/>
            <person name="Marcello L."/>
            <person name="McQuillan J."/>
            <person name="Otto T.D."/>
            <person name="Quail M.A."/>
            <person name="Sanders M.J."/>
            <person name="van Tonder A."/>
            <person name="Ginger M.L."/>
            <person name="Field M.C."/>
            <person name="Barry J.D."/>
            <person name="Hertz-Fowler C."/>
            <person name="Berriman M."/>
        </authorList>
    </citation>
    <scope>NUCLEOTIDE SEQUENCE</scope>
    <source>
        <strain evidence="3">IL3000</strain>
    </source>
</reference>
<dbReference type="SUPFAM" id="SSF52540">
    <property type="entry name" value="P-loop containing nucleoside triphosphate hydrolases"/>
    <property type="match status" value="1"/>
</dbReference>
<proteinExistence type="predicted"/>
<dbReference type="GO" id="GO:0005886">
    <property type="term" value="C:plasma membrane"/>
    <property type="evidence" value="ECO:0007669"/>
    <property type="project" value="UniProtKB-SubCell"/>
</dbReference>
<gene>
    <name evidence="3" type="ORF">TCIL3000_10_12790</name>
</gene>
<evidence type="ECO:0000313" key="3">
    <source>
        <dbReference type="EMBL" id="CCC94497.1"/>
    </source>
</evidence>
<protein>
    <submittedName>
        <fullName evidence="3">Putative sarcoplasmic reticulum glycoprotein</fullName>
    </submittedName>
</protein>
<dbReference type="Pfam" id="PF00350">
    <property type="entry name" value="Dynamin_N"/>
    <property type="match status" value="1"/>
</dbReference>
<dbReference type="InterPro" id="IPR027417">
    <property type="entry name" value="P-loop_NTPase"/>
</dbReference>
<dbReference type="InterPro" id="IPR030381">
    <property type="entry name" value="G_DYNAMIN_dom"/>
</dbReference>
<name>G0UYN0_TRYCI</name>
<dbReference type="PROSITE" id="PS51718">
    <property type="entry name" value="G_DYNAMIN_2"/>
    <property type="match status" value="1"/>
</dbReference>
<accession>G0UYN0</accession>
<sequence>MSGGGPLLANRPQDFNHGGMEEFVSRLRDVYLNAVMPLEKTYAFEVLNSRWFEETLCTHRPIVTFLGPWSAGKSTFINYLLQNNYLFTGPQPTTAEFTVVTYGEDVCTIDGHVLANSKDYPFRAVSNFGEEFLSSFVGMQVPHELLKRITLIDTPGVLENSTDSRERRYDYSRVCRWFVERSDLVFLIFDPAKLDVGVELRSLITHTIKGMEGKVRIILNKADSVPKKELMRVYGSLFWSLSTLITCTEPPRVYVGSFWDQPYKPGTFSLLFTKEKEDLLYELMELVPRQARDRKVAALVTHAKRVLSHAYIVGGIRADLPVLFGKEKAIRKALEKLPLTYETIAARSRLSVKDFPPVEQYRDFVNKVPLEKFPDLKKVEKMGLISNIQNCIAVTLPAMFCAVKRVPVPDPRNKAEQARLREMYNDGIRNQYEGREGKQGSSDTVAPAVRDSALHVPREAWGASPYQSNTLSLGAPANGTIQIHEQQQMLMQMMAIMQQQQQQQ</sequence>
<dbReference type="GO" id="GO:0005525">
    <property type="term" value="F:GTP binding"/>
    <property type="evidence" value="ECO:0007669"/>
    <property type="project" value="InterPro"/>
</dbReference>
<dbReference type="EMBL" id="HE575323">
    <property type="protein sequence ID" value="CCC94497.1"/>
    <property type="molecule type" value="Genomic_DNA"/>
</dbReference>
<dbReference type="AlphaFoldDB" id="G0UYN0"/>
<dbReference type="CDD" id="cd09913">
    <property type="entry name" value="EHD"/>
    <property type="match status" value="1"/>
</dbReference>
<evidence type="ECO:0000256" key="1">
    <source>
        <dbReference type="ARBA" id="ARBA00004481"/>
    </source>
</evidence>
<feature type="domain" description="Dynamin-type G" evidence="2">
    <location>
        <begin position="57"/>
        <end position="288"/>
    </location>
</feature>
<dbReference type="Gene3D" id="1.10.268.20">
    <property type="match status" value="1"/>
</dbReference>
<dbReference type="InterPro" id="IPR040990">
    <property type="entry name" value="DUF5600"/>
</dbReference>
<comment type="subcellular location">
    <subcellularLocation>
        <location evidence="1">Endosome membrane</location>
        <topology evidence="1">Peripheral membrane protein</topology>
    </subcellularLocation>
</comment>
<dbReference type="InterPro" id="IPR045063">
    <property type="entry name" value="Dynamin_N"/>
</dbReference>
<dbReference type="Gene3D" id="3.40.50.300">
    <property type="entry name" value="P-loop containing nucleotide triphosphate hydrolases"/>
    <property type="match status" value="1"/>
</dbReference>
<dbReference type="Pfam" id="PF18150">
    <property type="entry name" value="DUF5600"/>
    <property type="match status" value="1"/>
</dbReference>
<organism evidence="3">
    <name type="scientific">Trypanosoma congolense (strain IL3000)</name>
    <dbReference type="NCBI Taxonomy" id="1068625"/>
    <lineage>
        <taxon>Eukaryota</taxon>
        <taxon>Discoba</taxon>
        <taxon>Euglenozoa</taxon>
        <taxon>Kinetoplastea</taxon>
        <taxon>Metakinetoplastina</taxon>
        <taxon>Trypanosomatida</taxon>
        <taxon>Trypanosomatidae</taxon>
        <taxon>Trypanosoma</taxon>
        <taxon>Nannomonas</taxon>
    </lineage>
</organism>
<dbReference type="GO" id="GO:0010008">
    <property type="term" value="C:endosome membrane"/>
    <property type="evidence" value="ECO:0007669"/>
    <property type="project" value="UniProtKB-SubCell"/>
</dbReference>
<dbReference type="InterPro" id="IPR051943">
    <property type="entry name" value="TRAFAC_Dynamin-like_GTPase"/>
</dbReference>
<dbReference type="VEuPathDB" id="TriTrypDB:TcIL3000_10_12790"/>
<dbReference type="PANTHER" id="PTHR43681">
    <property type="entry name" value="TRANSMEMBRANE GTPASE FZO"/>
    <property type="match status" value="1"/>
</dbReference>